<evidence type="ECO:0000313" key="2">
    <source>
        <dbReference type="Proteomes" id="UP000887159"/>
    </source>
</evidence>
<accession>A0A8X6WE16</accession>
<keyword evidence="2" id="KW-1185">Reference proteome</keyword>
<dbReference type="AlphaFoldDB" id="A0A8X6WE16"/>
<evidence type="ECO:0000313" key="1">
    <source>
        <dbReference type="EMBL" id="GFY33125.1"/>
    </source>
</evidence>
<organism evidence="1 2">
    <name type="scientific">Trichonephila clavipes</name>
    <name type="common">Golden silk orbweaver</name>
    <name type="synonym">Nephila clavipes</name>
    <dbReference type="NCBI Taxonomy" id="2585209"/>
    <lineage>
        <taxon>Eukaryota</taxon>
        <taxon>Metazoa</taxon>
        <taxon>Ecdysozoa</taxon>
        <taxon>Arthropoda</taxon>
        <taxon>Chelicerata</taxon>
        <taxon>Arachnida</taxon>
        <taxon>Araneae</taxon>
        <taxon>Araneomorphae</taxon>
        <taxon>Entelegynae</taxon>
        <taxon>Araneoidea</taxon>
        <taxon>Nephilidae</taxon>
        <taxon>Trichonephila</taxon>
    </lineage>
</organism>
<dbReference type="Proteomes" id="UP000887159">
    <property type="component" value="Unassembled WGS sequence"/>
</dbReference>
<comment type="caution">
    <text evidence="1">The sequence shown here is derived from an EMBL/GenBank/DDBJ whole genome shotgun (WGS) entry which is preliminary data.</text>
</comment>
<reference evidence="1" key="1">
    <citation type="submission" date="2020-08" db="EMBL/GenBank/DDBJ databases">
        <title>Multicomponent nature underlies the extraordinary mechanical properties of spider dragline silk.</title>
        <authorList>
            <person name="Kono N."/>
            <person name="Nakamura H."/>
            <person name="Mori M."/>
            <person name="Yoshida Y."/>
            <person name="Ohtoshi R."/>
            <person name="Malay A.D."/>
            <person name="Moran D.A.P."/>
            <person name="Tomita M."/>
            <person name="Numata K."/>
            <person name="Arakawa K."/>
        </authorList>
    </citation>
    <scope>NUCLEOTIDE SEQUENCE</scope>
</reference>
<name>A0A8X6WE16_TRICX</name>
<gene>
    <name evidence="1" type="ORF">TNCV_2230741</name>
</gene>
<dbReference type="EMBL" id="BMAU01021407">
    <property type="protein sequence ID" value="GFY33125.1"/>
    <property type="molecule type" value="Genomic_DNA"/>
</dbReference>
<sequence>MTPELEPPIPNFHTTLTRGLGVLTDSLHQGWRTFMNQRSIFSEEVLSEGRAITKDVCSLPRLRAAVAQWSRYRMSSSPVPLKTRRVRERFMLHLSGAQTSSRWCDSQEEGNSGVVFVTCPYFKILRFVAKSLRVAS</sequence>
<proteinExistence type="predicted"/>
<protein>
    <submittedName>
        <fullName evidence="1">Uncharacterized protein</fullName>
    </submittedName>
</protein>